<dbReference type="InterPro" id="IPR035965">
    <property type="entry name" value="PAS-like_dom_sf"/>
</dbReference>
<accession>A0A7W8FGW6</accession>
<proteinExistence type="predicted"/>
<dbReference type="GO" id="GO:0043709">
    <property type="term" value="P:cell adhesion involved in single-species biofilm formation"/>
    <property type="evidence" value="ECO:0007669"/>
    <property type="project" value="TreeGrafter"/>
</dbReference>
<dbReference type="Gene3D" id="3.30.450.20">
    <property type="entry name" value="PAS domain"/>
    <property type="match status" value="2"/>
</dbReference>
<sequence>MESKAWKICPELKYLRVCSDKEKMLGLPEGGLIGKSFLDFMEPEEASRTRQFFYGSGGEPRSFSRVVVRYLSPDGFLLVLEISGAPVFDAGGIFVGFEGEDRDIAAIPTNIAGIDLPQLEQIFGMAPIAICAVGRDGLLLAVNAMHAALSGRSLMSLIGVKVGDLHPESGQKIIQDFKLLDAGGHVPDHEVVIVDRDYLVSVTPIAKESGKIIAICVIHLDITIRKRLELQVAVANQRLEEMNARDYLTGAYNRRYFDEFLTREVLSLGRTGGCLGVAFIDVDFFKLFNDVYGHLAGDHCLASIVKAMTGSLLRSTDCLFRYGGEEFVVVMPGTDDAGAMVIAERLRKAVYDLNIPHSESPWGRVTISIGVRAIEAVCAYCEMSTNEEIVKAADEALYRAKANGRNAIASSSQICAYEQGPL</sequence>
<dbReference type="Pfam" id="PF13426">
    <property type="entry name" value="PAS_9"/>
    <property type="match status" value="1"/>
</dbReference>
<dbReference type="NCBIfam" id="TIGR00229">
    <property type="entry name" value="sensory_box"/>
    <property type="match status" value="2"/>
</dbReference>
<organism evidence="4 5">
    <name type="scientific">Desulfovibrio intestinalis</name>
    <dbReference type="NCBI Taxonomy" id="58621"/>
    <lineage>
        <taxon>Bacteria</taxon>
        <taxon>Pseudomonadati</taxon>
        <taxon>Thermodesulfobacteriota</taxon>
        <taxon>Desulfovibrionia</taxon>
        <taxon>Desulfovibrionales</taxon>
        <taxon>Desulfovibrionaceae</taxon>
        <taxon>Desulfovibrio</taxon>
    </lineage>
</organism>
<name>A0A7W8FGW6_9BACT</name>
<dbReference type="GO" id="GO:1902201">
    <property type="term" value="P:negative regulation of bacterial-type flagellum-dependent cell motility"/>
    <property type="evidence" value="ECO:0007669"/>
    <property type="project" value="TreeGrafter"/>
</dbReference>
<dbReference type="InterPro" id="IPR029787">
    <property type="entry name" value="Nucleotide_cyclase"/>
</dbReference>
<dbReference type="Pfam" id="PF00990">
    <property type="entry name" value="GGDEF"/>
    <property type="match status" value="1"/>
</dbReference>
<dbReference type="PANTHER" id="PTHR45138">
    <property type="entry name" value="REGULATORY COMPONENTS OF SENSORY TRANSDUCTION SYSTEM"/>
    <property type="match status" value="1"/>
</dbReference>
<dbReference type="EMBL" id="JACHGO010000007">
    <property type="protein sequence ID" value="MBB5144351.1"/>
    <property type="molecule type" value="Genomic_DNA"/>
</dbReference>
<evidence type="ECO:0000313" key="4">
    <source>
        <dbReference type="EMBL" id="MBB5144351.1"/>
    </source>
</evidence>
<dbReference type="PANTHER" id="PTHR45138:SF9">
    <property type="entry name" value="DIGUANYLATE CYCLASE DGCM-RELATED"/>
    <property type="match status" value="1"/>
</dbReference>
<dbReference type="EC" id="2.7.7.65" evidence="1"/>
<dbReference type="InterPro" id="IPR000160">
    <property type="entry name" value="GGDEF_dom"/>
</dbReference>
<dbReference type="InterPro" id="IPR000014">
    <property type="entry name" value="PAS"/>
</dbReference>
<comment type="catalytic activity">
    <reaction evidence="2">
        <text>2 GTP = 3',3'-c-di-GMP + 2 diphosphate</text>
        <dbReference type="Rhea" id="RHEA:24898"/>
        <dbReference type="ChEBI" id="CHEBI:33019"/>
        <dbReference type="ChEBI" id="CHEBI:37565"/>
        <dbReference type="ChEBI" id="CHEBI:58805"/>
        <dbReference type="EC" id="2.7.7.65"/>
    </reaction>
</comment>
<dbReference type="InterPro" id="IPR043128">
    <property type="entry name" value="Rev_trsase/Diguanyl_cyclase"/>
</dbReference>
<dbReference type="SMART" id="SM00267">
    <property type="entry name" value="GGDEF"/>
    <property type="match status" value="1"/>
</dbReference>
<dbReference type="SUPFAM" id="SSF55785">
    <property type="entry name" value="PYP-like sensor domain (PAS domain)"/>
    <property type="match status" value="2"/>
</dbReference>
<dbReference type="InterPro" id="IPR013656">
    <property type="entry name" value="PAS_4"/>
</dbReference>
<gene>
    <name evidence="4" type="ORF">HNQ38_002462</name>
</gene>
<comment type="caution">
    <text evidence="4">The sequence shown here is derived from an EMBL/GenBank/DDBJ whole genome shotgun (WGS) entry which is preliminary data.</text>
</comment>
<dbReference type="GO" id="GO:0005886">
    <property type="term" value="C:plasma membrane"/>
    <property type="evidence" value="ECO:0007669"/>
    <property type="project" value="TreeGrafter"/>
</dbReference>
<dbReference type="InterPro" id="IPR050469">
    <property type="entry name" value="Diguanylate_Cyclase"/>
</dbReference>
<dbReference type="GO" id="GO:0052621">
    <property type="term" value="F:diguanylate cyclase activity"/>
    <property type="evidence" value="ECO:0007669"/>
    <property type="project" value="UniProtKB-EC"/>
</dbReference>
<dbReference type="Pfam" id="PF08448">
    <property type="entry name" value="PAS_4"/>
    <property type="match status" value="1"/>
</dbReference>
<dbReference type="AlphaFoldDB" id="A0A7W8FGW6"/>
<dbReference type="CDD" id="cd00130">
    <property type="entry name" value="PAS"/>
    <property type="match status" value="1"/>
</dbReference>
<dbReference type="SUPFAM" id="SSF55073">
    <property type="entry name" value="Nucleotide cyclase"/>
    <property type="match status" value="1"/>
</dbReference>
<dbReference type="NCBIfam" id="TIGR00254">
    <property type="entry name" value="GGDEF"/>
    <property type="match status" value="1"/>
</dbReference>
<dbReference type="RefSeq" id="WP_183721130.1">
    <property type="nucleotide sequence ID" value="NZ_JACHGO010000007.1"/>
</dbReference>
<dbReference type="FunFam" id="3.30.70.270:FF:000001">
    <property type="entry name" value="Diguanylate cyclase domain protein"/>
    <property type="match status" value="1"/>
</dbReference>
<evidence type="ECO:0000313" key="5">
    <source>
        <dbReference type="Proteomes" id="UP000539075"/>
    </source>
</evidence>
<evidence type="ECO:0000256" key="2">
    <source>
        <dbReference type="ARBA" id="ARBA00034247"/>
    </source>
</evidence>
<evidence type="ECO:0000256" key="1">
    <source>
        <dbReference type="ARBA" id="ARBA00012528"/>
    </source>
</evidence>
<dbReference type="Proteomes" id="UP000539075">
    <property type="component" value="Unassembled WGS sequence"/>
</dbReference>
<dbReference type="CDD" id="cd01949">
    <property type="entry name" value="GGDEF"/>
    <property type="match status" value="1"/>
</dbReference>
<dbReference type="Gene3D" id="3.30.70.270">
    <property type="match status" value="1"/>
</dbReference>
<protein>
    <recommendedName>
        <fullName evidence="1">diguanylate cyclase</fullName>
        <ecNumber evidence="1">2.7.7.65</ecNumber>
    </recommendedName>
</protein>
<keyword evidence="5" id="KW-1185">Reference proteome</keyword>
<reference evidence="4 5" key="1">
    <citation type="submission" date="2020-08" db="EMBL/GenBank/DDBJ databases">
        <title>Genomic Encyclopedia of Type Strains, Phase IV (KMG-IV): sequencing the most valuable type-strain genomes for metagenomic binning, comparative biology and taxonomic classification.</title>
        <authorList>
            <person name="Goeker M."/>
        </authorList>
    </citation>
    <scope>NUCLEOTIDE SEQUENCE [LARGE SCALE GENOMIC DNA]</scope>
    <source>
        <strain evidence="4 5">DSM 11275</strain>
    </source>
</reference>
<evidence type="ECO:0000259" key="3">
    <source>
        <dbReference type="PROSITE" id="PS50887"/>
    </source>
</evidence>
<feature type="domain" description="GGDEF" evidence="3">
    <location>
        <begin position="273"/>
        <end position="413"/>
    </location>
</feature>
<dbReference type="PROSITE" id="PS50887">
    <property type="entry name" value="GGDEF"/>
    <property type="match status" value="1"/>
</dbReference>